<dbReference type="InterPro" id="IPR002014">
    <property type="entry name" value="VHS_dom"/>
</dbReference>
<dbReference type="PANTHER" id="PTHR46646">
    <property type="entry name" value="TOM1-LIKE PROTEIN 1"/>
    <property type="match status" value="1"/>
</dbReference>
<feature type="compositionally biased region" description="Polar residues" evidence="5">
    <location>
        <begin position="276"/>
        <end position="285"/>
    </location>
</feature>
<dbReference type="GO" id="GO:0043328">
    <property type="term" value="P:protein transport to vacuole involved in ubiquitin-dependent protein catabolic process via the multivesicular body sorting pathway"/>
    <property type="evidence" value="ECO:0007669"/>
    <property type="project" value="InterPro"/>
</dbReference>
<dbReference type="AlphaFoldDB" id="A0A7S4JU10"/>
<dbReference type="Gene3D" id="1.25.40.90">
    <property type="match status" value="1"/>
</dbReference>
<dbReference type="CDD" id="cd03561">
    <property type="entry name" value="VHS"/>
    <property type="match status" value="1"/>
</dbReference>
<reference evidence="7" key="1">
    <citation type="submission" date="2021-01" db="EMBL/GenBank/DDBJ databases">
        <authorList>
            <person name="Corre E."/>
            <person name="Pelletier E."/>
            <person name="Niang G."/>
            <person name="Scheremetjew M."/>
            <person name="Finn R."/>
            <person name="Kale V."/>
            <person name="Holt S."/>
            <person name="Cochrane G."/>
            <person name="Meng A."/>
            <person name="Brown T."/>
            <person name="Cohen L."/>
        </authorList>
    </citation>
    <scope>NUCLEOTIDE SEQUENCE</scope>
    <source>
        <strain evidence="7">CCMP 2712</strain>
    </source>
</reference>
<comment type="subcellular location">
    <subcellularLocation>
        <location evidence="1">Membrane</location>
        <topology evidence="1">Peripheral membrane protein</topology>
    </subcellularLocation>
</comment>
<gene>
    <name evidence="7" type="ORF">GTHE00462_LOCUS7657</name>
</gene>
<name>A0A7S4JU10_GUITH</name>
<feature type="region of interest" description="Disordered" evidence="5">
    <location>
        <begin position="1"/>
        <end position="22"/>
    </location>
</feature>
<dbReference type="EMBL" id="HBKN01009725">
    <property type="protein sequence ID" value="CAE2274341.1"/>
    <property type="molecule type" value="Transcribed_RNA"/>
</dbReference>
<feature type="compositionally biased region" description="Polar residues" evidence="5">
    <location>
        <begin position="1"/>
        <end position="16"/>
    </location>
</feature>
<dbReference type="GO" id="GO:0035091">
    <property type="term" value="F:phosphatidylinositol binding"/>
    <property type="evidence" value="ECO:0007669"/>
    <property type="project" value="InterPro"/>
</dbReference>
<evidence type="ECO:0000256" key="1">
    <source>
        <dbReference type="ARBA" id="ARBA00004170"/>
    </source>
</evidence>
<feature type="compositionally biased region" description="Low complexity" evidence="5">
    <location>
        <begin position="287"/>
        <end position="304"/>
    </location>
</feature>
<organism evidence="7">
    <name type="scientific">Guillardia theta</name>
    <name type="common">Cryptophyte</name>
    <name type="synonym">Cryptomonas phi</name>
    <dbReference type="NCBI Taxonomy" id="55529"/>
    <lineage>
        <taxon>Eukaryota</taxon>
        <taxon>Cryptophyceae</taxon>
        <taxon>Pyrenomonadales</taxon>
        <taxon>Geminigeraceae</taxon>
        <taxon>Guillardia</taxon>
    </lineage>
</organism>
<feature type="region of interest" description="Disordered" evidence="5">
    <location>
        <begin position="262"/>
        <end position="332"/>
    </location>
</feature>
<keyword evidence="3" id="KW-0653">Protein transport</keyword>
<keyword evidence="2" id="KW-0813">Transport</keyword>
<evidence type="ECO:0000259" key="6">
    <source>
        <dbReference type="PROSITE" id="PS50179"/>
    </source>
</evidence>
<dbReference type="GO" id="GO:0016020">
    <property type="term" value="C:membrane"/>
    <property type="evidence" value="ECO:0007669"/>
    <property type="project" value="UniProtKB-SubCell"/>
</dbReference>
<dbReference type="SUPFAM" id="SSF48464">
    <property type="entry name" value="ENTH/VHS domain"/>
    <property type="match status" value="1"/>
</dbReference>
<dbReference type="PANTHER" id="PTHR46646:SF1">
    <property type="entry name" value="TOM1-LIKE PROTEIN 1"/>
    <property type="match status" value="1"/>
</dbReference>
<feature type="region of interest" description="Disordered" evidence="5">
    <location>
        <begin position="157"/>
        <end position="176"/>
    </location>
</feature>
<dbReference type="Pfam" id="PF03127">
    <property type="entry name" value="GAT"/>
    <property type="match status" value="1"/>
</dbReference>
<dbReference type="InterPro" id="IPR038425">
    <property type="entry name" value="GAT_sf"/>
</dbReference>
<feature type="compositionally biased region" description="Basic and acidic residues" evidence="5">
    <location>
        <begin position="262"/>
        <end position="273"/>
    </location>
</feature>
<dbReference type="Pfam" id="PF00790">
    <property type="entry name" value="VHS"/>
    <property type="match status" value="1"/>
</dbReference>
<dbReference type="SMART" id="SM00288">
    <property type="entry name" value="VHS"/>
    <property type="match status" value="1"/>
</dbReference>
<evidence type="ECO:0000256" key="4">
    <source>
        <dbReference type="ARBA" id="ARBA00023136"/>
    </source>
</evidence>
<keyword evidence="4" id="KW-0472">Membrane</keyword>
<dbReference type="GO" id="GO:0043130">
    <property type="term" value="F:ubiquitin binding"/>
    <property type="evidence" value="ECO:0007669"/>
    <property type="project" value="InterPro"/>
</dbReference>
<dbReference type="InterPro" id="IPR008942">
    <property type="entry name" value="ENTH_VHS"/>
</dbReference>
<protein>
    <recommendedName>
        <fullName evidence="6">VHS domain-containing protein</fullName>
    </recommendedName>
</protein>
<accession>A0A7S4JU10</accession>
<evidence type="ECO:0000256" key="5">
    <source>
        <dbReference type="SAM" id="MobiDB-lite"/>
    </source>
</evidence>
<dbReference type="InterPro" id="IPR044836">
    <property type="entry name" value="TOL_plant"/>
</dbReference>
<proteinExistence type="predicted"/>
<dbReference type="Gene3D" id="1.20.58.160">
    <property type="match status" value="1"/>
</dbReference>
<dbReference type="SUPFAM" id="SSF89009">
    <property type="entry name" value="GAT-like domain"/>
    <property type="match status" value="1"/>
</dbReference>
<evidence type="ECO:0000313" key="7">
    <source>
        <dbReference type="EMBL" id="CAE2274341.1"/>
    </source>
</evidence>
<sequence>MSNQLKNAIQRATTPSEETDEGDPIALIELTEILGQNQKLAGDAVKLIKARIKDKDPRISSISMEVLDACMQTGGQAVQEIVAKKALDRMRRIGAGGAQIPEALRNKASNLLLKWGDEYGLDPKFLAFQKAAKEIQYLENKEARLAHEEAMKHESFEAEEEQVAHAAQNDERPPPPPIDDMISPKLFLSTTRENMQLLESMLQEKEMSVTQDETMAQVAYGLKLSLRQIEHLATNVQEEELLTEVLELSDKVHETVDKYDEALESDRREKGLPEDPSSSSFNGSPATRPISSYSSPSSFPTTSPHIGPAVSETPSTVFDRSTMGDDSDSDSN</sequence>
<feature type="domain" description="VHS" evidence="6">
    <location>
        <begin position="14"/>
        <end position="135"/>
    </location>
</feature>
<evidence type="ECO:0000256" key="2">
    <source>
        <dbReference type="ARBA" id="ARBA00022448"/>
    </source>
</evidence>
<evidence type="ECO:0000256" key="3">
    <source>
        <dbReference type="ARBA" id="ARBA00022927"/>
    </source>
</evidence>
<dbReference type="GO" id="GO:0005737">
    <property type="term" value="C:cytoplasm"/>
    <property type="evidence" value="ECO:0007669"/>
    <property type="project" value="UniProtKB-ARBA"/>
</dbReference>
<dbReference type="PROSITE" id="PS50179">
    <property type="entry name" value="VHS"/>
    <property type="match status" value="1"/>
</dbReference>
<dbReference type="InterPro" id="IPR004152">
    <property type="entry name" value="GAT_dom"/>
</dbReference>